<evidence type="ECO:0000256" key="2">
    <source>
        <dbReference type="ARBA" id="ARBA00008917"/>
    </source>
</evidence>
<gene>
    <name evidence="8" type="ORF">K437DRAFT_254881</name>
</gene>
<reference evidence="8 9" key="1">
    <citation type="submission" date="2014-05" db="EMBL/GenBank/DDBJ databases">
        <title>Draft genome sequence of a rare smut relative, Tilletiaria anomala UBC 951.</title>
        <authorList>
            <consortium name="DOE Joint Genome Institute"/>
            <person name="Toome M."/>
            <person name="Kuo A."/>
            <person name="Henrissat B."/>
            <person name="Lipzen A."/>
            <person name="Tritt A."/>
            <person name="Yoshinaga Y."/>
            <person name="Zane M."/>
            <person name="Barry K."/>
            <person name="Grigoriev I.V."/>
            <person name="Spatafora J.W."/>
            <person name="Aimea M.C."/>
        </authorList>
    </citation>
    <scope>NUCLEOTIDE SEQUENCE [LARGE SCALE GENOMIC DNA]</scope>
    <source>
        <strain evidence="8 9">UBC 951</strain>
    </source>
</reference>
<evidence type="ECO:0000256" key="4">
    <source>
        <dbReference type="ARBA" id="ARBA00022824"/>
    </source>
</evidence>
<feature type="transmembrane region" description="Helical" evidence="7">
    <location>
        <begin position="91"/>
        <end position="124"/>
    </location>
</feature>
<dbReference type="HOGENOM" id="CLU_051898_1_2_1"/>
<dbReference type="Proteomes" id="UP000027361">
    <property type="component" value="Unassembled WGS sequence"/>
</dbReference>
<keyword evidence="5 7" id="KW-1133">Transmembrane helix</keyword>
<proteinExistence type="inferred from homology"/>
<dbReference type="STRING" id="1037660.A0A066WC36"/>
<dbReference type="SUPFAM" id="SSF144091">
    <property type="entry name" value="Rhomboid-like"/>
    <property type="match status" value="1"/>
</dbReference>
<dbReference type="OMA" id="FKSQYWR"/>
<keyword evidence="9" id="KW-1185">Reference proteome</keyword>
<feature type="transmembrane region" description="Helical" evidence="7">
    <location>
        <begin position="50"/>
        <end position="71"/>
    </location>
</feature>
<comment type="function">
    <text evidence="7">May be involved in the degradation of misfolded endoplasmic reticulum (ER) luminal proteins.</text>
</comment>
<dbReference type="FunCoup" id="A0A066WC36">
    <property type="interactions" value="179"/>
</dbReference>
<evidence type="ECO:0000256" key="1">
    <source>
        <dbReference type="ARBA" id="ARBA00004477"/>
    </source>
</evidence>
<sequence>MDIDSLPPITRLWGGLVLATAIAEHVHLVSRFQLWFSFRLVFQKLELWRIFTSFVYFGPFGIDFLFHLFFFLRYSRMLEENSYAGRRADFVWLLIVSSVLLLLISPLVAQPFLGGPLAFVLVYIWSRRNRHIRISLFGLLNTTAPYLPWCLALIGFLIKGRLSAVVYDLMGIAVGHLYYFLADVWPREYSSGAYNLMATPSFLVRLVDG</sequence>
<dbReference type="PANTHER" id="PTHR11009">
    <property type="entry name" value="DER1-LIKE PROTEIN, DERLIN"/>
    <property type="match status" value="1"/>
</dbReference>
<organism evidence="8 9">
    <name type="scientific">Tilletiaria anomala (strain ATCC 24038 / CBS 436.72 / UBC 951)</name>
    <dbReference type="NCBI Taxonomy" id="1037660"/>
    <lineage>
        <taxon>Eukaryota</taxon>
        <taxon>Fungi</taxon>
        <taxon>Dikarya</taxon>
        <taxon>Basidiomycota</taxon>
        <taxon>Ustilaginomycotina</taxon>
        <taxon>Exobasidiomycetes</taxon>
        <taxon>Georgefischeriales</taxon>
        <taxon>Tilletiariaceae</taxon>
        <taxon>Tilletiaria</taxon>
    </lineage>
</organism>
<dbReference type="GO" id="GO:0006950">
    <property type="term" value="P:response to stress"/>
    <property type="evidence" value="ECO:0007669"/>
    <property type="project" value="UniProtKB-ARBA"/>
</dbReference>
<accession>A0A066WC36</accession>
<comment type="caution">
    <text evidence="8">The sequence shown here is derived from an EMBL/GenBank/DDBJ whole genome shotgun (WGS) entry which is preliminary data.</text>
</comment>
<name>A0A066WC36_TILAU</name>
<keyword evidence="3 7" id="KW-0812">Transmembrane</keyword>
<evidence type="ECO:0000256" key="5">
    <source>
        <dbReference type="ARBA" id="ARBA00022989"/>
    </source>
</evidence>
<protein>
    <recommendedName>
        <fullName evidence="7">Derlin</fullName>
    </recommendedName>
</protein>
<keyword evidence="4 7" id="KW-0256">Endoplasmic reticulum</keyword>
<dbReference type="OrthoDB" id="1716531at2759"/>
<evidence type="ECO:0000313" key="9">
    <source>
        <dbReference type="Proteomes" id="UP000027361"/>
    </source>
</evidence>
<dbReference type="AlphaFoldDB" id="A0A066WC36"/>
<comment type="similarity">
    <text evidence="2 7">Belongs to the derlin family.</text>
</comment>
<evidence type="ECO:0000256" key="6">
    <source>
        <dbReference type="ARBA" id="ARBA00023136"/>
    </source>
</evidence>
<feature type="transmembrane region" description="Helical" evidence="7">
    <location>
        <begin position="12"/>
        <end position="29"/>
    </location>
</feature>
<dbReference type="RefSeq" id="XP_013244632.1">
    <property type="nucleotide sequence ID" value="XM_013389178.1"/>
</dbReference>
<feature type="transmembrane region" description="Helical" evidence="7">
    <location>
        <begin position="164"/>
        <end position="181"/>
    </location>
</feature>
<dbReference type="InParanoid" id="A0A066WC36"/>
<dbReference type="GO" id="GO:0005789">
    <property type="term" value="C:endoplasmic reticulum membrane"/>
    <property type="evidence" value="ECO:0007669"/>
    <property type="project" value="UniProtKB-SubCell"/>
</dbReference>
<evidence type="ECO:0000256" key="7">
    <source>
        <dbReference type="RuleBase" id="RU363059"/>
    </source>
</evidence>
<evidence type="ECO:0000256" key="3">
    <source>
        <dbReference type="ARBA" id="ARBA00022692"/>
    </source>
</evidence>
<dbReference type="InterPro" id="IPR035952">
    <property type="entry name" value="Rhomboid-like_sf"/>
</dbReference>
<comment type="subcellular location">
    <subcellularLocation>
        <location evidence="1 7">Endoplasmic reticulum membrane</location>
        <topology evidence="1 7">Multi-pass membrane protein</topology>
    </subcellularLocation>
</comment>
<feature type="transmembrane region" description="Helical" evidence="7">
    <location>
        <begin position="136"/>
        <end position="158"/>
    </location>
</feature>
<dbReference type="InterPro" id="IPR007599">
    <property type="entry name" value="DER1"/>
</dbReference>
<dbReference type="EMBL" id="JMSN01000017">
    <property type="protein sequence ID" value="KDN51296.1"/>
    <property type="molecule type" value="Genomic_DNA"/>
</dbReference>
<dbReference type="GeneID" id="25264002"/>
<dbReference type="Pfam" id="PF04511">
    <property type="entry name" value="DER1"/>
    <property type="match status" value="1"/>
</dbReference>
<evidence type="ECO:0000313" key="8">
    <source>
        <dbReference type="EMBL" id="KDN51296.1"/>
    </source>
</evidence>
<keyword evidence="6 7" id="KW-0472">Membrane</keyword>